<evidence type="ECO:0000313" key="4">
    <source>
        <dbReference type="Proteomes" id="UP000031449"/>
    </source>
</evidence>
<keyword evidence="3" id="KW-0808">Transferase</keyword>
<gene>
    <name evidence="3" type="ORF">JMA_33210</name>
</gene>
<name>A0A0B5AVL8_9BACL</name>
<dbReference type="Proteomes" id="UP000031449">
    <property type="component" value="Chromosome"/>
</dbReference>
<organism evidence="3 4">
    <name type="scientific">Jeotgalibacillus malaysiensis</name>
    <dbReference type="NCBI Taxonomy" id="1508404"/>
    <lineage>
        <taxon>Bacteria</taxon>
        <taxon>Bacillati</taxon>
        <taxon>Bacillota</taxon>
        <taxon>Bacilli</taxon>
        <taxon>Bacillales</taxon>
        <taxon>Caryophanaceae</taxon>
        <taxon>Jeotgalibacillus</taxon>
    </lineage>
</organism>
<dbReference type="PANTHER" id="PTHR45947:SF3">
    <property type="entry name" value="SULFOQUINOVOSYL TRANSFERASE SQD2"/>
    <property type="match status" value="1"/>
</dbReference>
<dbReference type="KEGG" id="jeo:JMA_33210"/>
<evidence type="ECO:0000259" key="1">
    <source>
        <dbReference type="Pfam" id="PF00534"/>
    </source>
</evidence>
<dbReference type="InterPro" id="IPR001296">
    <property type="entry name" value="Glyco_trans_1"/>
</dbReference>
<dbReference type="OrthoDB" id="9802525at2"/>
<dbReference type="EMBL" id="CP009416">
    <property type="protein sequence ID" value="AJD92638.1"/>
    <property type="molecule type" value="Genomic_DNA"/>
</dbReference>
<dbReference type="PANTHER" id="PTHR45947">
    <property type="entry name" value="SULFOQUINOVOSYL TRANSFERASE SQD2"/>
    <property type="match status" value="1"/>
</dbReference>
<feature type="domain" description="Glycosyltransferase subfamily 4-like N-terminal" evidence="2">
    <location>
        <begin position="15"/>
        <end position="179"/>
    </location>
</feature>
<dbReference type="CDD" id="cd03814">
    <property type="entry name" value="GT4-like"/>
    <property type="match status" value="1"/>
</dbReference>
<proteinExistence type="predicted"/>
<dbReference type="SUPFAM" id="SSF53756">
    <property type="entry name" value="UDP-Glycosyltransferase/glycogen phosphorylase"/>
    <property type="match status" value="1"/>
</dbReference>
<protein>
    <submittedName>
        <fullName evidence="3">Glycosyl transferase</fullName>
    </submittedName>
</protein>
<keyword evidence="4" id="KW-1185">Reference proteome</keyword>
<reference evidence="3 4" key="1">
    <citation type="submission" date="2014-08" db="EMBL/GenBank/DDBJ databases">
        <title>Complete genome of a marine bacteria Jeotgalibacillus malaysiensis.</title>
        <authorList>
            <person name="Yaakop A.S."/>
            <person name="Chan K.-G."/>
            <person name="Goh K.M."/>
        </authorList>
    </citation>
    <scope>NUCLEOTIDE SEQUENCE [LARGE SCALE GENOMIC DNA]</scope>
    <source>
        <strain evidence="3 4">D5</strain>
    </source>
</reference>
<dbReference type="HOGENOM" id="CLU_009583_2_0_9"/>
<dbReference type="Pfam" id="PF13439">
    <property type="entry name" value="Glyco_transf_4"/>
    <property type="match status" value="1"/>
</dbReference>
<dbReference type="BioCyc" id="JESP1508404:G14D9-12602-MONOMER"/>
<feature type="domain" description="Glycosyl transferase family 1" evidence="1">
    <location>
        <begin position="198"/>
        <end position="345"/>
    </location>
</feature>
<evidence type="ECO:0000313" key="3">
    <source>
        <dbReference type="EMBL" id="AJD92638.1"/>
    </source>
</evidence>
<dbReference type="Gene3D" id="3.40.50.2000">
    <property type="entry name" value="Glycogen Phosphorylase B"/>
    <property type="match status" value="2"/>
</dbReference>
<accession>A0A0B5AVL8</accession>
<sequence length="376" mass="42428">MRIAIITETFLPSTDGVVTRLCASIRWLRREGHEVMVLAPDHGIKEYEGAIVAGIPAYNFFLYKEDRKFSFYSKKVKRYLKTFNPDIVHVVNPSFLGVTGIYYTKRLKLPLMASYHTHVPKYADYYNFSYLKPAMWTYFKTLHNRASLNLCTSKTVLGELQEKGFRNVHLWKRGVDTKRFHPDFYNEEMRTRLSGGENDKTLLIFVGRLAAEKEIERVKPLLTESDDYCLAIVGDGPNRKTLEKEFAGTNTIFTGFLHGEELAQAYASSDVFIFPSTTETLGLVLMEAMAAGLPVLAAKSGPTAEQVADGETGVLFDPADPSDILSVADQLKIKEVRAKMGQRAHEEIQSVGWDESAAQLMDYYHETLSVHNKAGK</sequence>
<dbReference type="GO" id="GO:0016757">
    <property type="term" value="F:glycosyltransferase activity"/>
    <property type="evidence" value="ECO:0007669"/>
    <property type="project" value="InterPro"/>
</dbReference>
<dbReference type="InterPro" id="IPR028098">
    <property type="entry name" value="Glyco_trans_4-like_N"/>
</dbReference>
<dbReference type="AlphaFoldDB" id="A0A0B5AVL8"/>
<dbReference type="STRING" id="1508404.JMA_33210"/>
<dbReference type="InterPro" id="IPR050194">
    <property type="entry name" value="Glycosyltransferase_grp1"/>
</dbReference>
<dbReference type="Pfam" id="PF00534">
    <property type="entry name" value="Glycos_transf_1"/>
    <property type="match status" value="1"/>
</dbReference>
<evidence type="ECO:0000259" key="2">
    <source>
        <dbReference type="Pfam" id="PF13439"/>
    </source>
</evidence>